<proteinExistence type="predicted"/>
<dbReference type="Proteomes" id="UP000250078">
    <property type="component" value="Unassembled WGS sequence"/>
</dbReference>
<evidence type="ECO:0000313" key="1">
    <source>
        <dbReference type="EMBL" id="OCK88325.1"/>
    </source>
</evidence>
<dbReference type="EMBL" id="KV748244">
    <property type="protein sequence ID" value="OCK88325.1"/>
    <property type="molecule type" value="Genomic_DNA"/>
</dbReference>
<name>A0ACC8EPQ8_9PEZI</name>
<accession>A0ACC8EPQ8</accession>
<reference evidence="1 2" key="1">
    <citation type="journal article" date="2016" name="Nat. Commun.">
        <title>Ectomycorrhizal ecology is imprinted in the genome of the dominant symbiotic fungus Cenococcum geophilum.</title>
        <authorList>
            <consortium name="DOE Joint Genome Institute"/>
            <person name="Peter M."/>
            <person name="Kohler A."/>
            <person name="Ohm R.A."/>
            <person name="Kuo A."/>
            <person name="Krutzmann J."/>
            <person name="Morin E."/>
            <person name="Arend M."/>
            <person name="Barry K.W."/>
            <person name="Binder M."/>
            <person name="Choi C."/>
            <person name="Clum A."/>
            <person name="Copeland A."/>
            <person name="Grisel N."/>
            <person name="Haridas S."/>
            <person name="Kipfer T."/>
            <person name="LaButti K."/>
            <person name="Lindquist E."/>
            <person name="Lipzen A."/>
            <person name="Maire R."/>
            <person name="Meier B."/>
            <person name="Mihaltcheva S."/>
            <person name="Molinier V."/>
            <person name="Murat C."/>
            <person name="Poggeler S."/>
            <person name="Quandt C.A."/>
            <person name="Sperisen C."/>
            <person name="Tritt A."/>
            <person name="Tisserant E."/>
            <person name="Crous P.W."/>
            <person name="Henrissat B."/>
            <person name="Nehls U."/>
            <person name="Egli S."/>
            <person name="Spatafora J.W."/>
            <person name="Grigoriev I.V."/>
            <person name="Martin F.M."/>
        </authorList>
    </citation>
    <scope>NUCLEOTIDE SEQUENCE [LARGE SCALE GENOMIC DNA]</scope>
    <source>
        <strain evidence="1 2">1.58</strain>
    </source>
</reference>
<organism evidence="1 2">
    <name type="scientific">Cenococcum geophilum 1.58</name>
    <dbReference type="NCBI Taxonomy" id="794803"/>
    <lineage>
        <taxon>Eukaryota</taxon>
        <taxon>Fungi</taxon>
        <taxon>Dikarya</taxon>
        <taxon>Ascomycota</taxon>
        <taxon>Pezizomycotina</taxon>
        <taxon>Dothideomycetes</taxon>
        <taxon>Pleosporomycetidae</taxon>
        <taxon>Gloniales</taxon>
        <taxon>Gloniaceae</taxon>
        <taxon>Cenococcum</taxon>
    </lineage>
</organism>
<gene>
    <name evidence="1" type="ORF">K441DRAFT_708901</name>
</gene>
<keyword evidence="2" id="KW-1185">Reference proteome</keyword>
<protein>
    <submittedName>
        <fullName evidence="1">Carbohydrate esterase family 8 protein</fullName>
    </submittedName>
</protein>
<evidence type="ECO:0000313" key="2">
    <source>
        <dbReference type="Proteomes" id="UP000250078"/>
    </source>
</evidence>
<sequence length="382" mass="41478">MSIPLFLLFLLIPQTTALNRYSCQYPTRNPLSGCPPNTLVVGPTAKFKTIQSAILSLPHNNSSYTILIQPGNYTEQVNITRAGPVTLLGQTALPDNLTHNTVNVIWHQATGTATTGTLDNAFTSTLTIAPTLNASLTGSGPTGNTVPADTPFGNSDFRAYNLNFINDYLPYSAGPSLALSMSYANGGFYYCGFYSYQDTIYVGKLGNAYFSKCEIAGQTDFLYGFGTAWIQSSRLALRSCGGGITAWKGTNTTFVNKYGVYIHDSVVEKANSSLSIAGKCALGRPWNAQHRSIFANNSLDDSIEPSGYIKWSATDTRINYNTTMAEYDDYGPGFNLTGRIAANITILMNDGQYAPYSSPQKVFQFPFTQGEEGNIGWIDFSV</sequence>